<organism evidence="1 2">
    <name type="scientific">Propionispira arboris</name>
    <dbReference type="NCBI Taxonomy" id="84035"/>
    <lineage>
        <taxon>Bacteria</taxon>
        <taxon>Bacillati</taxon>
        <taxon>Bacillota</taxon>
        <taxon>Negativicutes</taxon>
        <taxon>Selenomonadales</taxon>
        <taxon>Selenomonadaceae</taxon>
        <taxon>Propionispira</taxon>
    </lineage>
</organism>
<evidence type="ECO:0008006" key="3">
    <source>
        <dbReference type="Google" id="ProtNLM"/>
    </source>
</evidence>
<name>A0A1H6YAF0_9FIRM</name>
<sequence length="153" mass="17332">MGFEQMGTDMGAELAWDDTIEKENEFILLPEGEYAFRVASFERSRYPGSDKIGPCNQAKIVLEVESPEGVASIRHNLFLHSKCEGLLCAFFRGIGQKKHGEKLKMDWNKVMGSIGRAKIGIRIYDGKKFNEVKQFIYPDEETTQPTTFKPGSF</sequence>
<evidence type="ECO:0000313" key="1">
    <source>
        <dbReference type="EMBL" id="SEJ36007.1"/>
    </source>
</evidence>
<dbReference type="EMBL" id="FNZK01000006">
    <property type="protein sequence ID" value="SEJ36007.1"/>
    <property type="molecule type" value="Genomic_DNA"/>
</dbReference>
<proteinExistence type="predicted"/>
<protein>
    <recommendedName>
        <fullName evidence="3">DUF669 domain-containing protein</fullName>
    </recommendedName>
</protein>
<reference evidence="2" key="1">
    <citation type="submission" date="2016-10" db="EMBL/GenBank/DDBJ databases">
        <authorList>
            <person name="Varghese N."/>
            <person name="Submissions S."/>
        </authorList>
    </citation>
    <scope>NUCLEOTIDE SEQUENCE [LARGE SCALE GENOMIC DNA]</scope>
    <source>
        <strain evidence="2">DSM 2179</strain>
    </source>
</reference>
<dbReference type="Proteomes" id="UP000199662">
    <property type="component" value="Unassembled WGS sequence"/>
</dbReference>
<keyword evidence="2" id="KW-1185">Reference proteome</keyword>
<dbReference type="STRING" id="84035.SAMN05660742_106105"/>
<accession>A0A1H6YAF0</accession>
<gene>
    <name evidence="1" type="ORF">SAMN05660742_106105</name>
</gene>
<dbReference type="AlphaFoldDB" id="A0A1H6YAF0"/>
<dbReference type="RefSeq" id="WP_091830689.1">
    <property type="nucleotide sequence ID" value="NZ_FNZK01000006.1"/>
</dbReference>
<evidence type="ECO:0000313" key="2">
    <source>
        <dbReference type="Proteomes" id="UP000199662"/>
    </source>
</evidence>